<dbReference type="GO" id="GO:0005507">
    <property type="term" value="F:copper ion binding"/>
    <property type="evidence" value="ECO:0007669"/>
    <property type="project" value="TreeGrafter"/>
</dbReference>
<dbReference type="InterPro" id="IPR006121">
    <property type="entry name" value="HMA_dom"/>
</dbReference>
<dbReference type="SUPFAM" id="SSF81665">
    <property type="entry name" value="Calcium ATPase, transmembrane domain M"/>
    <property type="match status" value="1"/>
</dbReference>
<dbReference type="Proteomes" id="UP000654401">
    <property type="component" value="Unassembled WGS sequence"/>
</dbReference>
<dbReference type="PRINTS" id="PR00943">
    <property type="entry name" value="CUATPASE"/>
</dbReference>
<evidence type="ECO:0000256" key="20">
    <source>
        <dbReference type="RuleBase" id="RU362081"/>
    </source>
</evidence>
<name>A0A8J6P468_9GAMM</name>
<evidence type="ECO:0000256" key="16">
    <source>
        <dbReference type="ARBA" id="ARBA00023065"/>
    </source>
</evidence>
<feature type="transmembrane region" description="Helical" evidence="20">
    <location>
        <begin position="108"/>
        <end position="134"/>
    </location>
</feature>
<keyword evidence="17 20" id="KW-0472">Membrane</keyword>
<dbReference type="Gene3D" id="3.40.50.1000">
    <property type="entry name" value="HAD superfamily/HAD-like"/>
    <property type="match status" value="1"/>
</dbReference>
<keyword evidence="7" id="KW-0597">Phosphoprotein</keyword>
<dbReference type="Gene3D" id="3.40.1110.10">
    <property type="entry name" value="Calcium-transporting ATPase, cytoplasmic domain N"/>
    <property type="match status" value="1"/>
</dbReference>
<sequence length="728" mass="77120">MVCAGCVSAVEDALQQVEGVKAASVNLGERSAIIEGEVEVEELIAAIKGAGFNAAELVSLADEEEKENRELQEYRRLWWRAISAGAIGLILFILGMGGFLPSVEEGKVVWLGISLITLLVLIVVGGHFFSGAWVTLKNRRGNMDTLVAMGTGTAWLYSTVIVIYPNVVPSLARHAYFEAAVIIIALVSLGSALETRARGKTSAAIRQLIGLQPKTARVIRNGEEIDLPLEQVGLDETLRVRPGEKIPLDGVVLEGSSHVDESMLTGEPMPVGKEAESEVVGGTINGSGTFLMRTTHIGRETVLAQIIDMVRKAQASKPEIGRLVDRIAAVFVPIVVVVAALSFIVWFWFGPEPQLSYAMVAAMTVLVIACPCALGLATPISIMVGVGRAAGMGILIRNGEALQQSGEVTTVVLDKTGTITEGNPRLVSMLPAINRSEDELLEMAASLEMGSEHPLATAILDAAKERGISSESATSFHSETGQGVSGEVDGRKLLLGNRVMMEEHGVNLHKWIEKSLEWGRAGMTPIYLAHDGEIAGMLAIADPIKEGAKESLDQLRQMGIRIMMLTGDHRSTAEAVASQLGLGVDEVAAELLPSAKIDQIKLLQQQGERVAMVGDGINDAPALAQADVGIAIGTGTDIAIEAADIALMQGALQGVVESIALSRATMRNIKQNLFGAFVYNTLGIPVAAGVLFPLFGVMLSPVVAAAAMSMSSVTVVTNALRLRKTELL</sequence>
<dbReference type="Gene3D" id="2.70.150.10">
    <property type="entry name" value="Calcium-transporting ATPase, cytoplasmic transduction domain A"/>
    <property type="match status" value="1"/>
</dbReference>
<dbReference type="PROSITE" id="PS50846">
    <property type="entry name" value="HMA_2"/>
    <property type="match status" value="1"/>
</dbReference>
<comment type="similarity">
    <text evidence="2 20">Belongs to the cation transport ATPase (P-type) (TC 3.A.3) family. Type IB subfamily.</text>
</comment>
<comment type="subcellular location">
    <subcellularLocation>
        <location evidence="1">Cell membrane</location>
        <topology evidence="1">Multi-pass membrane protein</topology>
    </subcellularLocation>
</comment>
<dbReference type="InterPro" id="IPR036412">
    <property type="entry name" value="HAD-like_sf"/>
</dbReference>
<dbReference type="Pfam" id="PF00702">
    <property type="entry name" value="Hydrolase"/>
    <property type="match status" value="1"/>
</dbReference>
<evidence type="ECO:0000256" key="14">
    <source>
        <dbReference type="ARBA" id="ARBA00022989"/>
    </source>
</evidence>
<dbReference type="InterPro" id="IPR044492">
    <property type="entry name" value="P_typ_ATPase_HD_dom"/>
</dbReference>
<keyword evidence="5" id="KW-0813">Transport</keyword>
<evidence type="ECO:0000256" key="19">
    <source>
        <dbReference type="ARBA" id="ARBA00033239"/>
    </source>
</evidence>
<dbReference type="NCBIfam" id="TIGR01494">
    <property type="entry name" value="ATPase_P-type"/>
    <property type="match status" value="1"/>
</dbReference>
<dbReference type="PANTHER" id="PTHR43520">
    <property type="entry name" value="ATP7, ISOFORM B"/>
    <property type="match status" value="1"/>
</dbReference>
<dbReference type="CDD" id="cd00371">
    <property type="entry name" value="HMA"/>
    <property type="match status" value="1"/>
</dbReference>
<keyword evidence="13" id="KW-1278">Translocase</keyword>
<dbReference type="NCBIfam" id="TIGR01525">
    <property type="entry name" value="ATPase-IB_hvy"/>
    <property type="match status" value="1"/>
</dbReference>
<feature type="transmembrane region" description="Helical" evidence="20">
    <location>
        <begin position="327"/>
        <end position="349"/>
    </location>
</feature>
<keyword evidence="14 20" id="KW-1133">Transmembrane helix</keyword>
<keyword evidence="8 20" id="KW-0812">Transmembrane</keyword>
<evidence type="ECO:0000256" key="7">
    <source>
        <dbReference type="ARBA" id="ARBA00022553"/>
    </source>
</evidence>
<evidence type="ECO:0000256" key="11">
    <source>
        <dbReference type="ARBA" id="ARBA00022796"/>
    </source>
</evidence>
<dbReference type="GO" id="GO:0140581">
    <property type="term" value="F:P-type monovalent copper transporter activity"/>
    <property type="evidence" value="ECO:0007669"/>
    <property type="project" value="UniProtKB-EC"/>
</dbReference>
<dbReference type="PANTHER" id="PTHR43520:SF6">
    <property type="entry name" value="COPPER-EXPORTING P-TYPE ATPASE"/>
    <property type="match status" value="1"/>
</dbReference>
<organism evidence="22 23">
    <name type="scientific">Candidatus Thiopontia autotrophica</name>
    <dbReference type="NCBI Taxonomy" id="2841688"/>
    <lineage>
        <taxon>Bacteria</taxon>
        <taxon>Pseudomonadati</taxon>
        <taxon>Pseudomonadota</taxon>
        <taxon>Gammaproteobacteria</taxon>
        <taxon>Candidatus Thiopontia</taxon>
    </lineage>
</organism>
<dbReference type="InterPro" id="IPR001757">
    <property type="entry name" value="P_typ_ATPase"/>
</dbReference>
<evidence type="ECO:0000256" key="5">
    <source>
        <dbReference type="ARBA" id="ARBA00022448"/>
    </source>
</evidence>
<keyword evidence="11" id="KW-0187">Copper transport</keyword>
<evidence type="ECO:0000256" key="10">
    <source>
        <dbReference type="ARBA" id="ARBA00022741"/>
    </source>
</evidence>
<dbReference type="SUPFAM" id="SSF56784">
    <property type="entry name" value="HAD-like"/>
    <property type="match status" value="1"/>
</dbReference>
<evidence type="ECO:0000256" key="6">
    <source>
        <dbReference type="ARBA" id="ARBA00022475"/>
    </source>
</evidence>
<dbReference type="AlphaFoldDB" id="A0A8J6P468"/>
<dbReference type="GO" id="GO:0016887">
    <property type="term" value="F:ATP hydrolysis activity"/>
    <property type="evidence" value="ECO:0007669"/>
    <property type="project" value="InterPro"/>
</dbReference>
<evidence type="ECO:0000256" key="17">
    <source>
        <dbReference type="ARBA" id="ARBA00023136"/>
    </source>
</evidence>
<evidence type="ECO:0000313" key="22">
    <source>
        <dbReference type="EMBL" id="MBC8519949.1"/>
    </source>
</evidence>
<keyword evidence="9 20" id="KW-0479">Metal-binding</keyword>
<dbReference type="GO" id="GO:0055070">
    <property type="term" value="P:copper ion homeostasis"/>
    <property type="evidence" value="ECO:0007669"/>
    <property type="project" value="TreeGrafter"/>
</dbReference>
<dbReference type="Gene3D" id="3.30.70.100">
    <property type="match status" value="1"/>
</dbReference>
<evidence type="ECO:0000256" key="1">
    <source>
        <dbReference type="ARBA" id="ARBA00004651"/>
    </source>
</evidence>
<evidence type="ECO:0000256" key="18">
    <source>
        <dbReference type="ARBA" id="ARBA00029719"/>
    </source>
</evidence>
<keyword evidence="6 20" id="KW-1003">Cell membrane</keyword>
<evidence type="ECO:0000256" key="9">
    <source>
        <dbReference type="ARBA" id="ARBA00022723"/>
    </source>
</evidence>
<dbReference type="GO" id="GO:0005886">
    <property type="term" value="C:plasma membrane"/>
    <property type="evidence" value="ECO:0007669"/>
    <property type="project" value="UniProtKB-SubCell"/>
</dbReference>
<dbReference type="GO" id="GO:0005524">
    <property type="term" value="F:ATP binding"/>
    <property type="evidence" value="ECO:0007669"/>
    <property type="project" value="UniProtKB-UniRule"/>
</dbReference>
<dbReference type="NCBIfam" id="TIGR01511">
    <property type="entry name" value="ATPase-IB1_Cu"/>
    <property type="match status" value="1"/>
</dbReference>
<dbReference type="SFLD" id="SFLDF00027">
    <property type="entry name" value="p-type_atpase"/>
    <property type="match status" value="1"/>
</dbReference>
<feature type="transmembrane region" description="Helical" evidence="20">
    <location>
        <begin position="673"/>
        <end position="695"/>
    </location>
</feature>
<accession>A0A8J6P468</accession>
<dbReference type="EMBL" id="JACNFK010000030">
    <property type="protein sequence ID" value="MBC8519949.1"/>
    <property type="molecule type" value="Genomic_DNA"/>
</dbReference>
<protein>
    <recommendedName>
        <fullName evidence="4">Copper-exporting P-type ATPase</fullName>
        <ecNumber evidence="3">7.2.2.8</ecNumber>
    </recommendedName>
    <alternativeName>
        <fullName evidence="18">Copper-exporting P-type ATPase A</fullName>
    </alternativeName>
    <alternativeName>
        <fullName evidence="19">Cu(+)-exporting ATPase</fullName>
    </alternativeName>
</protein>
<feature type="transmembrane region" description="Helical" evidence="20">
    <location>
        <begin position="176"/>
        <end position="193"/>
    </location>
</feature>
<evidence type="ECO:0000256" key="4">
    <source>
        <dbReference type="ARBA" id="ARBA00015102"/>
    </source>
</evidence>
<comment type="caution">
    <text evidence="22">The sequence shown here is derived from an EMBL/GenBank/DDBJ whole genome shotgun (WGS) entry which is preliminary data.</text>
</comment>
<keyword evidence="12 20" id="KW-0067">ATP-binding</keyword>
<evidence type="ECO:0000256" key="15">
    <source>
        <dbReference type="ARBA" id="ARBA00023008"/>
    </source>
</evidence>
<dbReference type="InterPro" id="IPR008250">
    <property type="entry name" value="ATPase_P-typ_transduc_dom_A_sf"/>
</dbReference>
<dbReference type="EC" id="7.2.2.8" evidence="3"/>
<dbReference type="InterPro" id="IPR023299">
    <property type="entry name" value="ATPase_P-typ_cyto_dom_N"/>
</dbReference>
<dbReference type="SFLD" id="SFLDG00002">
    <property type="entry name" value="C1.7:_P-type_atpase_like"/>
    <property type="match status" value="1"/>
</dbReference>
<evidence type="ECO:0000256" key="3">
    <source>
        <dbReference type="ARBA" id="ARBA00012517"/>
    </source>
</evidence>
<feature type="transmembrane region" description="Helical" evidence="20">
    <location>
        <begin position="355"/>
        <end position="378"/>
    </location>
</feature>
<feature type="transmembrane region" description="Helical" evidence="20">
    <location>
        <begin position="701"/>
        <end position="720"/>
    </location>
</feature>
<evidence type="ECO:0000313" key="23">
    <source>
        <dbReference type="Proteomes" id="UP000654401"/>
    </source>
</evidence>
<dbReference type="InterPro" id="IPR036163">
    <property type="entry name" value="HMA_dom_sf"/>
</dbReference>
<dbReference type="GO" id="GO:0043682">
    <property type="term" value="F:P-type divalent copper transporter activity"/>
    <property type="evidence" value="ECO:0007669"/>
    <property type="project" value="TreeGrafter"/>
</dbReference>
<dbReference type="SUPFAM" id="SSF81653">
    <property type="entry name" value="Calcium ATPase, transduction domain A"/>
    <property type="match status" value="1"/>
</dbReference>
<feature type="transmembrane region" description="Helical" evidence="20">
    <location>
        <begin position="77"/>
        <end position="96"/>
    </location>
</feature>
<dbReference type="PROSITE" id="PS00154">
    <property type="entry name" value="ATPASE_E1_E2"/>
    <property type="match status" value="1"/>
</dbReference>
<evidence type="ECO:0000256" key="12">
    <source>
        <dbReference type="ARBA" id="ARBA00022840"/>
    </source>
</evidence>
<dbReference type="PRINTS" id="PR00119">
    <property type="entry name" value="CATATPASE"/>
</dbReference>
<dbReference type="SFLD" id="SFLDS00003">
    <property type="entry name" value="Haloacid_Dehalogenase"/>
    <property type="match status" value="1"/>
</dbReference>
<feature type="transmembrane region" description="Helical" evidence="20">
    <location>
        <begin position="146"/>
        <end position="164"/>
    </location>
</feature>
<dbReference type="Pfam" id="PF00403">
    <property type="entry name" value="HMA"/>
    <property type="match status" value="1"/>
</dbReference>
<reference evidence="22 23" key="1">
    <citation type="submission" date="2020-08" db="EMBL/GenBank/DDBJ databases">
        <title>Bridging the membrane lipid divide: bacteria of the FCB group superphylum have the potential to synthesize archaeal ether lipids.</title>
        <authorList>
            <person name="Villanueva L."/>
            <person name="Von Meijenfeldt F.A.B."/>
            <person name="Westbye A.B."/>
            <person name="Yadav S."/>
            <person name="Hopmans E.C."/>
            <person name="Dutilh B.E."/>
            <person name="Sinninghe Damste J.S."/>
        </authorList>
    </citation>
    <scope>NUCLEOTIDE SEQUENCE [LARGE SCALE GENOMIC DNA]</scope>
    <source>
        <strain evidence="22">NIOZ-UU100</strain>
    </source>
</reference>
<keyword evidence="16" id="KW-0406">Ion transport</keyword>
<dbReference type="InterPro" id="IPR023214">
    <property type="entry name" value="HAD_sf"/>
</dbReference>
<keyword evidence="15" id="KW-0186">Copper</keyword>
<dbReference type="SUPFAM" id="SSF55008">
    <property type="entry name" value="HMA, heavy metal-associated domain"/>
    <property type="match status" value="1"/>
</dbReference>
<dbReference type="FunFam" id="2.70.150.10:FF:000002">
    <property type="entry name" value="Copper-transporting ATPase 1, putative"/>
    <property type="match status" value="1"/>
</dbReference>
<feature type="domain" description="HMA" evidence="21">
    <location>
        <begin position="1"/>
        <end position="55"/>
    </location>
</feature>
<dbReference type="InterPro" id="IPR059000">
    <property type="entry name" value="ATPase_P-type_domA"/>
</dbReference>
<evidence type="ECO:0000256" key="13">
    <source>
        <dbReference type="ARBA" id="ARBA00022967"/>
    </source>
</evidence>
<gene>
    <name evidence="22" type="ORF">H8D24_06050</name>
</gene>
<keyword evidence="10 20" id="KW-0547">Nucleotide-binding</keyword>
<dbReference type="InterPro" id="IPR023298">
    <property type="entry name" value="ATPase_P-typ_TM_dom_sf"/>
</dbReference>
<dbReference type="CDD" id="cd02094">
    <property type="entry name" value="P-type_ATPase_Cu-like"/>
    <property type="match status" value="1"/>
</dbReference>
<dbReference type="InterPro" id="IPR018303">
    <property type="entry name" value="ATPase_P-typ_P_site"/>
</dbReference>
<evidence type="ECO:0000256" key="2">
    <source>
        <dbReference type="ARBA" id="ARBA00006024"/>
    </source>
</evidence>
<evidence type="ECO:0000256" key="8">
    <source>
        <dbReference type="ARBA" id="ARBA00022692"/>
    </source>
</evidence>
<dbReference type="InterPro" id="IPR027256">
    <property type="entry name" value="P-typ_ATPase_IB"/>
</dbReference>
<proteinExistence type="inferred from homology"/>
<evidence type="ECO:0000259" key="21">
    <source>
        <dbReference type="PROSITE" id="PS50846"/>
    </source>
</evidence>
<dbReference type="Pfam" id="PF00122">
    <property type="entry name" value="E1-E2_ATPase"/>
    <property type="match status" value="1"/>
</dbReference>